<proteinExistence type="inferred from homology"/>
<name>A0ABW5BMV5_9PROT</name>
<comment type="similarity">
    <text evidence="2">Belongs to the glycosyl hydrolase 3 family.</text>
</comment>
<comment type="caution">
    <text evidence="7">The sequence shown here is derived from an EMBL/GenBank/DDBJ whole genome shotgun (WGS) entry which is preliminary data.</text>
</comment>
<evidence type="ECO:0000256" key="5">
    <source>
        <dbReference type="ARBA" id="ARBA00023295"/>
    </source>
</evidence>
<accession>A0ABW5BMV5</accession>
<evidence type="ECO:0000256" key="3">
    <source>
        <dbReference type="ARBA" id="ARBA00012663"/>
    </source>
</evidence>
<feature type="domain" description="Glycoside hydrolase family 3 N-terminal" evidence="6">
    <location>
        <begin position="30"/>
        <end position="298"/>
    </location>
</feature>
<dbReference type="PANTHER" id="PTHR30480">
    <property type="entry name" value="BETA-HEXOSAMINIDASE-RELATED"/>
    <property type="match status" value="1"/>
</dbReference>
<dbReference type="PROSITE" id="PS00775">
    <property type="entry name" value="GLYCOSYL_HYDROL_F3"/>
    <property type="match status" value="1"/>
</dbReference>
<evidence type="ECO:0000313" key="7">
    <source>
        <dbReference type="EMBL" id="MFD2207473.1"/>
    </source>
</evidence>
<dbReference type="InterPro" id="IPR001764">
    <property type="entry name" value="Glyco_hydro_3_N"/>
</dbReference>
<dbReference type="Proteomes" id="UP001597294">
    <property type="component" value="Unassembled WGS sequence"/>
</dbReference>
<sequence>MGCNSVIFGCEGHSLTDWEKGFFPEINPYGFILFGRNCDTPDQIKNLITELRELSGRDDLPVLVDQEGGRVARLRPPHWRRTPPAAIFGKIYEHSPEQGIRAAYLNSCLIAQELLELGFTADCAPVLDLTIPGAHEIVGDRSYGATPEQVAALGRSVSRGFLDSGIMPVVKHLPGHGRAMVDSHKELPRVDTSKLELSKSDFEAFRLMNDAPWGMTAHVIYENIDPDNIATVSEKVIKEIIRGEIGFSGILLSDDLSMKAMHGTYEERAQSSLQSGCDLALHCNGDQLEMESVSKGLTRINESTQIRLDNAWSLRKEPSLGRDEPLAELTSLISPYWPSL</sequence>
<evidence type="ECO:0000259" key="6">
    <source>
        <dbReference type="Pfam" id="PF00933"/>
    </source>
</evidence>
<dbReference type="GO" id="GO:0004563">
    <property type="term" value="F:beta-N-acetylhexosaminidase activity"/>
    <property type="evidence" value="ECO:0007669"/>
    <property type="project" value="UniProtKB-EC"/>
</dbReference>
<keyword evidence="4 7" id="KW-0378">Hydrolase</keyword>
<reference evidence="8" key="1">
    <citation type="journal article" date="2019" name="Int. J. Syst. Evol. Microbiol.">
        <title>The Global Catalogue of Microorganisms (GCM) 10K type strain sequencing project: providing services to taxonomists for standard genome sequencing and annotation.</title>
        <authorList>
            <consortium name="The Broad Institute Genomics Platform"/>
            <consortium name="The Broad Institute Genome Sequencing Center for Infectious Disease"/>
            <person name="Wu L."/>
            <person name="Ma J."/>
        </authorList>
    </citation>
    <scope>NUCLEOTIDE SEQUENCE [LARGE SCALE GENOMIC DNA]</scope>
    <source>
        <strain evidence="8">CGMCC 4.7192</strain>
    </source>
</reference>
<gene>
    <name evidence="7" type="primary">nagZ</name>
    <name evidence="7" type="ORF">ACFSKO_17770</name>
</gene>
<dbReference type="Pfam" id="PF00933">
    <property type="entry name" value="Glyco_hydro_3"/>
    <property type="match status" value="1"/>
</dbReference>
<keyword evidence="5 7" id="KW-0326">Glycosidase</keyword>
<dbReference type="SUPFAM" id="SSF51445">
    <property type="entry name" value="(Trans)glycosidases"/>
    <property type="match status" value="1"/>
</dbReference>
<dbReference type="Gene3D" id="3.20.20.300">
    <property type="entry name" value="Glycoside hydrolase, family 3, N-terminal domain"/>
    <property type="match status" value="1"/>
</dbReference>
<evidence type="ECO:0000313" key="8">
    <source>
        <dbReference type="Proteomes" id="UP001597294"/>
    </source>
</evidence>
<dbReference type="InterPro" id="IPR019800">
    <property type="entry name" value="Glyco_hydro_3_AS"/>
</dbReference>
<keyword evidence="8" id="KW-1185">Reference proteome</keyword>
<dbReference type="EMBL" id="JBHUII010000011">
    <property type="protein sequence ID" value="MFD2207473.1"/>
    <property type="molecule type" value="Genomic_DNA"/>
</dbReference>
<dbReference type="InterPro" id="IPR050226">
    <property type="entry name" value="NagZ_Beta-hexosaminidase"/>
</dbReference>
<protein>
    <recommendedName>
        <fullName evidence="3">beta-N-acetylhexosaminidase</fullName>
        <ecNumber evidence="3">3.2.1.52</ecNumber>
    </recommendedName>
</protein>
<evidence type="ECO:0000256" key="4">
    <source>
        <dbReference type="ARBA" id="ARBA00022801"/>
    </source>
</evidence>
<dbReference type="RefSeq" id="WP_380254127.1">
    <property type="nucleotide sequence ID" value="NZ_JBHUII010000011.1"/>
</dbReference>
<dbReference type="InterPro" id="IPR017853">
    <property type="entry name" value="GH"/>
</dbReference>
<dbReference type="InterPro" id="IPR036962">
    <property type="entry name" value="Glyco_hydro_3_N_sf"/>
</dbReference>
<comment type="catalytic activity">
    <reaction evidence="1">
        <text>Hydrolysis of terminal non-reducing N-acetyl-D-hexosamine residues in N-acetyl-beta-D-hexosaminides.</text>
        <dbReference type="EC" id="3.2.1.52"/>
    </reaction>
</comment>
<dbReference type="NCBIfam" id="NF003740">
    <property type="entry name" value="PRK05337.1"/>
    <property type="match status" value="1"/>
</dbReference>
<dbReference type="PANTHER" id="PTHR30480:SF13">
    <property type="entry name" value="BETA-HEXOSAMINIDASE"/>
    <property type="match status" value="1"/>
</dbReference>
<evidence type="ECO:0000256" key="1">
    <source>
        <dbReference type="ARBA" id="ARBA00001231"/>
    </source>
</evidence>
<dbReference type="EC" id="3.2.1.52" evidence="3"/>
<evidence type="ECO:0000256" key="2">
    <source>
        <dbReference type="ARBA" id="ARBA00005336"/>
    </source>
</evidence>
<organism evidence="7 8">
    <name type="scientific">Kiloniella antarctica</name>
    <dbReference type="NCBI Taxonomy" id="1550907"/>
    <lineage>
        <taxon>Bacteria</taxon>
        <taxon>Pseudomonadati</taxon>
        <taxon>Pseudomonadota</taxon>
        <taxon>Alphaproteobacteria</taxon>
        <taxon>Rhodospirillales</taxon>
        <taxon>Kiloniellaceae</taxon>
        <taxon>Kiloniella</taxon>
    </lineage>
</organism>